<reference evidence="2" key="2">
    <citation type="submission" date="2023-05" db="EMBL/GenBank/DDBJ databases">
        <authorList>
            <consortium name="Lawrence Berkeley National Laboratory"/>
            <person name="Steindorff A."/>
            <person name="Hensen N."/>
            <person name="Bonometti L."/>
            <person name="Westerberg I."/>
            <person name="Brannstrom I.O."/>
            <person name="Guillou S."/>
            <person name="Cros-Aarteil S."/>
            <person name="Calhoun S."/>
            <person name="Haridas S."/>
            <person name="Kuo A."/>
            <person name="Mondo S."/>
            <person name="Pangilinan J."/>
            <person name="Riley R."/>
            <person name="Labutti K."/>
            <person name="Andreopoulos B."/>
            <person name="Lipzen A."/>
            <person name="Chen C."/>
            <person name="Yanf M."/>
            <person name="Daum C."/>
            <person name="Ng V."/>
            <person name="Clum A."/>
            <person name="Ohm R."/>
            <person name="Martin F."/>
            <person name="Silar P."/>
            <person name="Natvig D."/>
            <person name="Lalanne C."/>
            <person name="Gautier V."/>
            <person name="Ament-Velasquez S.L."/>
            <person name="Kruys A."/>
            <person name="Hutchinson M.I."/>
            <person name="Powell A.J."/>
            <person name="Barry K."/>
            <person name="Miller A.N."/>
            <person name="Grigoriev I.V."/>
            <person name="Debuchy R."/>
            <person name="Gladieux P."/>
            <person name="Thoren M.H."/>
            <person name="Johannesson H."/>
        </authorList>
    </citation>
    <scope>NUCLEOTIDE SEQUENCE</scope>
    <source>
        <strain evidence="2">CBS 990.96</strain>
    </source>
</reference>
<evidence type="ECO:0000313" key="2">
    <source>
        <dbReference type="EMBL" id="KAK4226260.1"/>
    </source>
</evidence>
<evidence type="ECO:0000256" key="1">
    <source>
        <dbReference type="SAM" id="MobiDB-lite"/>
    </source>
</evidence>
<dbReference type="EMBL" id="MU865351">
    <property type="protein sequence ID" value="KAK4226260.1"/>
    <property type="molecule type" value="Genomic_DNA"/>
</dbReference>
<feature type="compositionally biased region" description="Polar residues" evidence="1">
    <location>
        <begin position="35"/>
        <end position="54"/>
    </location>
</feature>
<feature type="compositionally biased region" description="Low complexity" evidence="1">
    <location>
        <begin position="166"/>
        <end position="178"/>
    </location>
</feature>
<comment type="caution">
    <text evidence="2">The sequence shown here is derived from an EMBL/GenBank/DDBJ whole genome shotgun (WGS) entry which is preliminary data.</text>
</comment>
<sequence length="382" mass="41532">MDDSRGQRRQNDPPTYSRQHHPGLQAQAGQDRRSFTGTQRDSRFQATSLSSSPSGAARGMGGSTGYGTYYQDSSTTGFPTTAMPQGAMSYHHSAADYGQPDSRQTQSFAGTYNPTMMYNVQQATGQQNASVYDGQGFSSRQAAGLPMMTDVTAPYFSSEPTNTAATSALQAQAQTSSTPQVYQQSGLHGYSTSSMGAIGGMTTQTTPAAEVRMEEEYTASGGLDEAYASYQSALKGIFKDIRNGVLASASESLLSVSDWLLGHVVELGLTSDDQNLHGERIKLWNDFNHAWLAMFQRQKEMLESGQQLQRSQTLIPQEGLEKMGKELVRLCDQIERHGLVDYQYGVWEEQIIEILTECLELCDSSNASAGSSGEGASSSRRR</sequence>
<dbReference type="AlphaFoldDB" id="A0AAN7BMR3"/>
<protein>
    <submittedName>
        <fullName evidence="2">Uncharacterized protein</fullName>
    </submittedName>
</protein>
<reference evidence="2" key="1">
    <citation type="journal article" date="2023" name="Mol. Phylogenet. Evol.">
        <title>Genome-scale phylogeny and comparative genomics of the fungal order Sordariales.</title>
        <authorList>
            <person name="Hensen N."/>
            <person name="Bonometti L."/>
            <person name="Westerberg I."/>
            <person name="Brannstrom I.O."/>
            <person name="Guillou S."/>
            <person name="Cros-Aarteil S."/>
            <person name="Calhoun S."/>
            <person name="Haridas S."/>
            <person name="Kuo A."/>
            <person name="Mondo S."/>
            <person name="Pangilinan J."/>
            <person name="Riley R."/>
            <person name="LaButti K."/>
            <person name="Andreopoulos B."/>
            <person name="Lipzen A."/>
            <person name="Chen C."/>
            <person name="Yan M."/>
            <person name="Daum C."/>
            <person name="Ng V."/>
            <person name="Clum A."/>
            <person name="Steindorff A."/>
            <person name="Ohm R.A."/>
            <person name="Martin F."/>
            <person name="Silar P."/>
            <person name="Natvig D.O."/>
            <person name="Lalanne C."/>
            <person name="Gautier V."/>
            <person name="Ament-Velasquez S.L."/>
            <person name="Kruys A."/>
            <person name="Hutchinson M.I."/>
            <person name="Powell A.J."/>
            <person name="Barry K."/>
            <person name="Miller A.N."/>
            <person name="Grigoriev I.V."/>
            <person name="Debuchy R."/>
            <person name="Gladieux P."/>
            <person name="Hiltunen Thoren M."/>
            <person name="Johannesson H."/>
        </authorList>
    </citation>
    <scope>NUCLEOTIDE SEQUENCE</scope>
    <source>
        <strain evidence="2">CBS 990.96</strain>
    </source>
</reference>
<proteinExistence type="predicted"/>
<feature type="compositionally biased region" description="Basic and acidic residues" evidence="1">
    <location>
        <begin position="1"/>
        <end position="11"/>
    </location>
</feature>
<keyword evidence="3" id="KW-1185">Reference proteome</keyword>
<dbReference type="Proteomes" id="UP001301958">
    <property type="component" value="Unassembled WGS sequence"/>
</dbReference>
<accession>A0AAN7BMR3</accession>
<feature type="region of interest" description="Disordered" evidence="1">
    <location>
        <begin position="1"/>
        <end position="60"/>
    </location>
</feature>
<evidence type="ECO:0000313" key="3">
    <source>
        <dbReference type="Proteomes" id="UP001301958"/>
    </source>
</evidence>
<organism evidence="2 3">
    <name type="scientific">Podospora fimiseda</name>
    <dbReference type="NCBI Taxonomy" id="252190"/>
    <lineage>
        <taxon>Eukaryota</taxon>
        <taxon>Fungi</taxon>
        <taxon>Dikarya</taxon>
        <taxon>Ascomycota</taxon>
        <taxon>Pezizomycotina</taxon>
        <taxon>Sordariomycetes</taxon>
        <taxon>Sordariomycetidae</taxon>
        <taxon>Sordariales</taxon>
        <taxon>Podosporaceae</taxon>
        <taxon>Podospora</taxon>
    </lineage>
</organism>
<name>A0AAN7BMR3_9PEZI</name>
<gene>
    <name evidence="2" type="ORF">QBC38DRAFT_235407</name>
</gene>
<feature type="region of interest" description="Disordered" evidence="1">
    <location>
        <begin position="166"/>
        <end position="186"/>
    </location>
</feature>